<evidence type="ECO:0000256" key="1">
    <source>
        <dbReference type="PROSITE-ProRule" id="PRU00169"/>
    </source>
</evidence>
<feature type="domain" description="Response regulatory" evidence="2">
    <location>
        <begin position="9"/>
        <end position="127"/>
    </location>
</feature>
<gene>
    <name evidence="3" type="ORF">SAMN05443547_1569</name>
</gene>
<dbReference type="PANTHER" id="PTHR45526">
    <property type="entry name" value="TRANSCRIPTIONAL REGULATORY PROTEIN DPIA"/>
    <property type="match status" value="1"/>
</dbReference>
<dbReference type="CDD" id="cd00156">
    <property type="entry name" value="REC"/>
    <property type="match status" value="1"/>
</dbReference>
<dbReference type="InterPro" id="IPR001789">
    <property type="entry name" value="Sig_transdc_resp-reg_receiver"/>
</dbReference>
<dbReference type="InterPro" id="IPR011006">
    <property type="entry name" value="CheY-like_superfamily"/>
</dbReference>
<dbReference type="GO" id="GO:0000156">
    <property type="term" value="F:phosphorelay response regulator activity"/>
    <property type="evidence" value="ECO:0007669"/>
    <property type="project" value="TreeGrafter"/>
</dbReference>
<dbReference type="SUPFAM" id="SSF52172">
    <property type="entry name" value="CheY-like"/>
    <property type="match status" value="1"/>
</dbReference>
<dbReference type="OrthoDB" id="9124519at2"/>
<organism evidence="3 4">
    <name type="scientific">Flavobacterium cucumis</name>
    <dbReference type="NCBI Taxonomy" id="416016"/>
    <lineage>
        <taxon>Bacteria</taxon>
        <taxon>Pseudomonadati</taxon>
        <taxon>Bacteroidota</taxon>
        <taxon>Flavobacteriia</taxon>
        <taxon>Flavobacteriales</taxon>
        <taxon>Flavobacteriaceae</taxon>
        <taxon>Flavobacterium</taxon>
    </lineage>
</organism>
<protein>
    <submittedName>
        <fullName evidence="3">Response regulator receiver domain-containing protein</fullName>
    </submittedName>
</protein>
<dbReference type="PANTHER" id="PTHR45526:SF1">
    <property type="entry name" value="TRANSCRIPTIONAL REGULATORY PROTEIN DCUR-RELATED"/>
    <property type="match status" value="1"/>
</dbReference>
<name>A0A1M7ZWE0_9FLAO</name>
<dbReference type="Proteomes" id="UP000184611">
    <property type="component" value="Unassembled WGS sequence"/>
</dbReference>
<evidence type="ECO:0000313" key="3">
    <source>
        <dbReference type="EMBL" id="SHO73214.1"/>
    </source>
</evidence>
<dbReference type="AlphaFoldDB" id="A0A1M7ZWE0"/>
<dbReference type="PROSITE" id="PS50110">
    <property type="entry name" value="RESPONSE_REGULATORY"/>
    <property type="match status" value="1"/>
</dbReference>
<dbReference type="EMBL" id="FRYK01000002">
    <property type="protein sequence ID" value="SHO73214.1"/>
    <property type="molecule type" value="Genomic_DNA"/>
</dbReference>
<evidence type="ECO:0000259" key="2">
    <source>
        <dbReference type="PROSITE" id="PS50110"/>
    </source>
</evidence>
<evidence type="ECO:0000313" key="4">
    <source>
        <dbReference type="Proteomes" id="UP000184611"/>
    </source>
</evidence>
<proteinExistence type="predicted"/>
<keyword evidence="1" id="KW-0597">Phosphoprotein</keyword>
<dbReference type="RefSeq" id="WP_073583096.1">
    <property type="nucleotide sequence ID" value="NZ_CBCSEA010000006.1"/>
</dbReference>
<dbReference type="InterPro" id="IPR051271">
    <property type="entry name" value="2C-system_Tx_regulators"/>
</dbReference>
<reference evidence="4" key="1">
    <citation type="submission" date="2016-12" db="EMBL/GenBank/DDBJ databases">
        <authorList>
            <person name="Varghese N."/>
            <person name="Submissions S."/>
        </authorList>
    </citation>
    <scope>NUCLEOTIDE SEQUENCE [LARGE SCALE GENOMIC DNA]</scope>
    <source>
        <strain evidence="4">DSM 18830</strain>
    </source>
</reference>
<keyword evidence="4" id="KW-1185">Reference proteome</keyword>
<dbReference type="Pfam" id="PF00072">
    <property type="entry name" value="Response_reg"/>
    <property type="match status" value="1"/>
</dbReference>
<dbReference type="Gene3D" id="3.40.50.2300">
    <property type="match status" value="1"/>
</dbReference>
<accession>A0A1M7ZWE0</accession>
<dbReference type="SMART" id="SM00448">
    <property type="entry name" value="REC"/>
    <property type="match status" value="1"/>
</dbReference>
<feature type="modified residue" description="4-aspartylphosphate" evidence="1">
    <location>
        <position position="62"/>
    </location>
</feature>
<sequence>MFKDTQNYNLAVIEDNEGDFFLLQEYISEKVNKITITRFIRFSDFDSYIQNQPKSVDVVILDLSLPDKNGLELVQSVLEKSPNTPVIVLTGYSDVKVAEKSIDLGVSLYLLKDEINSESLYNSLTLTLGTQEIL</sequence>
<dbReference type="STRING" id="416016.SAMN05443547_1569"/>